<protein>
    <submittedName>
        <fullName evidence="1">Uncharacterized protein</fullName>
    </submittedName>
</protein>
<dbReference type="AlphaFoldDB" id="A0A0J6SU52"/>
<evidence type="ECO:0000313" key="1">
    <source>
        <dbReference type="EMBL" id="KMO38805.1"/>
    </source>
</evidence>
<name>A0A0J6SU52_9HYPH</name>
<organism evidence="1 2">
    <name type="scientific">Methylobacterium tarhaniae</name>
    <dbReference type="NCBI Taxonomy" id="1187852"/>
    <lineage>
        <taxon>Bacteria</taxon>
        <taxon>Pseudomonadati</taxon>
        <taxon>Pseudomonadota</taxon>
        <taxon>Alphaproteobacteria</taxon>
        <taxon>Hyphomicrobiales</taxon>
        <taxon>Methylobacteriaceae</taxon>
        <taxon>Methylobacterium</taxon>
    </lineage>
</organism>
<dbReference type="Proteomes" id="UP000036449">
    <property type="component" value="Unassembled WGS sequence"/>
</dbReference>
<sequence>MTFWASSGSFQSEGSSERAFSSARRLSTVSQSKMPPQQSDRLLGGIRELLDLGAHLVWVHSREVGCRVIAPGGAGVNGGVPLPVFGEIAGCAKGEAPAGASPFIRRQYSPPAWAARSASAGTAAGAAGWALAGAE</sequence>
<proteinExistence type="predicted"/>
<evidence type="ECO:0000313" key="2">
    <source>
        <dbReference type="Proteomes" id="UP000036449"/>
    </source>
</evidence>
<keyword evidence="2" id="KW-1185">Reference proteome</keyword>
<dbReference type="EMBL" id="LABZ01000118">
    <property type="protein sequence ID" value="KMO38805.1"/>
    <property type="molecule type" value="Genomic_DNA"/>
</dbReference>
<gene>
    <name evidence="1" type="ORF">VQ03_16550</name>
</gene>
<reference evidence="1 2" key="1">
    <citation type="submission" date="2015-03" db="EMBL/GenBank/DDBJ databases">
        <title>Genome sequencing of Methylobacterium tarhaniae DSM 25844.</title>
        <authorList>
            <person name="Chaudhry V."/>
            <person name="Patil P.B."/>
        </authorList>
    </citation>
    <scope>NUCLEOTIDE SEQUENCE [LARGE SCALE GENOMIC DNA]</scope>
    <source>
        <strain evidence="1 2">DSM 25844</strain>
    </source>
</reference>
<accession>A0A0J6SU52</accession>
<comment type="caution">
    <text evidence="1">The sequence shown here is derived from an EMBL/GenBank/DDBJ whole genome shotgun (WGS) entry which is preliminary data.</text>
</comment>